<feature type="chain" id="PRO_5040289232" evidence="2">
    <location>
        <begin position="22"/>
        <end position="207"/>
    </location>
</feature>
<sequence length="207" mass="23480">MRGSFRVLVTLSLASDCWTMARKVTNAPARDRASDSQSSAPAPNKHVLACLWKDNGSWHNEDNLDFLLFSMFDSLMWMDVEGEDASAPNFDARIPTDFAQLTVEIIEIPSPTRDAEDLPDVQVPAVENTAHSNTDNGAKRFLARVRIEDRVMTHSRASSTEPEALRDLYEAVNEIVQEYGSGRRRYIQEEEARQNGQRDRSYMTRAR</sequence>
<dbReference type="EMBL" id="ML978235">
    <property type="protein sequence ID" value="KAF2026854.1"/>
    <property type="molecule type" value="Genomic_DNA"/>
</dbReference>
<gene>
    <name evidence="3" type="ORF">EK21DRAFT_91982</name>
</gene>
<reference evidence="3" key="1">
    <citation type="journal article" date="2020" name="Stud. Mycol.">
        <title>101 Dothideomycetes genomes: a test case for predicting lifestyles and emergence of pathogens.</title>
        <authorList>
            <person name="Haridas S."/>
            <person name="Albert R."/>
            <person name="Binder M."/>
            <person name="Bloem J."/>
            <person name="Labutti K."/>
            <person name="Salamov A."/>
            <person name="Andreopoulos B."/>
            <person name="Baker S."/>
            <person name="Barry K."/>
            <person name="Bills G."/>
            <person name="Bluhm B."/>
            <person name="Cannon C."/>
            <person name="Castanera R."/>
            <person name="Culley D."/>
            <person name="Daum C."/>
            <person name="Ezra D."/>
            <person name="Gonzalez J."/>
            <person name="Henrissat B."/>
            <person name="Kuo A."/>
            <person name="Liang C."/>
            <person name="Lipzen A."/>
            <person name="Lutzoni F."/>
            <person name="Magnuson J."/>
            <person name="Mondo S."/>
            <person name="Nolan M."/>
            <person name="Ohm R."/>
            <person name="Pangilinan J."/>
            <person name="Park H.-J."/>
            <person name="Ramirez L."/>
            <person name="Alfaro M."/>
            <person name="Sun H."/>
            <person name="Tritt A."/>
            <person name="Yoshinaga Y."/>
            <person name="Zwiers L.-H."/>
            <person name="Turgeon B."/>
            <person name="Goodwin S."/>
            <person name="Spatafora J."/>
            <person name="Crous P."/>
            <person name="Grigoriev I."/>
        </authorList>
    </citation>
    <scope>NUCLEOTIDE SEQUENCE</scope>
    <source>
        <strain evidence="3">CBS 110217</strain>
    </source>
</reference>
<evidence type="ECO:0000313" key="3">
    <source>
        <dbReference type="EMBL" id="KAF2026854.1"/>
    </source>
</evidence>
<feature type="region of interest" description="Disordered" evidence="1">
    <location>
        <begin position="187"/>
        <end position="207"/>
    </location>
</feature>
<comment type="caution">
    <text evidence="3">The sequence shown here is derived from an EMBL/GenBank/DDBJ whole genome shotgun (WGS) entry which is preliminary data.</text>
</comment>
<evidence type="ECO:0000313" key="4">
    <source>
        <dbReference type="Proteomes" id="UP000799777"/>
    </source>
</evidence>
<dbReference type="AlphaFoldDB" id="A0A9P4H3P4"/>
<feature type="signal peptide" evidence="2">
    <location>
        <begin position="1"/>
        <end position="21"/>
    </location>
</feature>
<keyword evidence="4" id="KW-1185">Reference proteome</keyword>
<accession>A0A9P4H3P4</accession>
<keyword evidence="2" id="KW-0732">Signal</keyword>
<proteinExistence type="predicted"/>
<evidence type="ECO:0000256" key="2">
    <source>
        <dbReference type="SAM" id="SignalP"/>
    </source>
</evidence>
<organism evidence="3 4">
    <name type="scientific">Setomelanomma holmii</name>
    <dbReference type="NCBI Taxonomy" id="210430"/>
    <lineage>
        <taxon>Eukaryota</taxon>
        <taxon>Fungi</taxon>
        <taxon>Dikarya</taxon>
        <taxon>Ascomycota</taxon>
        <taxon>Pezizomycotina</taxon>
        <taxon>Dothideomycetes</taxon>
        <taxon>Pleosporomycetidae</taxon>
        <taxon>Pleosporales</taxon>
        <taxon>Pleosporineae</taxon>
        <taxon>Phaeosphaeriaceae</taxon>
        <taxon>Setomelanomma</taxon>
    </lineage>
</organism>
<name>A0A9P4H3P4_9PLEO</name>
<evidence type="ECO:0000256" key="1">
    <source>
        <dbReference type="SAM" id="MobiDB-lite"/>
    </source>
</evidence>
<dbReference type="Proteomes" id="UP000799777">
    <property type="component" value="Unassembled WGS sequence"/>
</dbReference>
<protein>
    <submittedName>
        <fullName evidence="3">Uncharacterized protein</fullName>
    </submittedName>
</protein>